<dbReference type="SUPFAM" id="SSF55174">
    <property type="entry name" value="Alpha-L RNA-binding motif"/>
    <property type="match status" value="1"/>
</dbReference>
<name>A0A2W1NS08_9FLAO</name>
<keyword evidence="1" id="KW-0694">RNA-binding</keyword>
<proteinExistence type="predicted"/>
<reference evidence="2 3" key="1">
    <citation type="submission" date="2018-06" db="EMBL/GenBank/DDBJ databases">
        <title>The draft genome sequence of Crocinitomix sp. SM1701.</title>
        <authorList>
            <person name="Zhang X."/>
        </authorList>
    </citation>
    <scope>NUCLEOTIDE SEQUENCE [LARGE SCALE GENOMIC DNA]</scope>
    <source>
        <strain evidence="2 3">SM1701</strain>
    </source>
</reference>
<evidence type="ECO:0000313" key="2">
    <source>
        <dbReference type="EMBL" id="PZE17438.1"/>
    </source>
</evidence>
<dbReference type="CDD" id="cd00165">
    <property type="entry name" value="S4"/>
    <property type="match status" value="1"/>
</dbReference>
<keyword evidence="3" id="KW-1185">Reference proteome</keyword>
<dbReference type="AlphaFoldDB" id="A0A2W1NS08"/>
<comment type="caution">
    <text evidence="2">The sequence shown here is derived from an EMBL/GenBank/DDBJ whole genome shotgun (WGS) entry which is preliminary data.</text>
</comment>
<gene>
    <name evidence="2" type="ORF">DNU06_08350</name>
</gene>
<dbReference type="PROSITE" id="PS50889">
    <property type="entry name" value="S4"/>
    <property type="match status" value="1"/>
</dbReference>
<evidence type="ECO:0000256" key="1">
    <source>
        <dbReference type="PROSITE-ProRule" id="PRU00182"/>
    </source>
</evidence>
<dbReference type="OrthoDB" id="9811532at2"/>
<dbReference type="InterPro" id="IPR036986">
    <property type="entry name" value="S4_RNA-bd_sf"/>
</dbReference>
<dbReference type="GO" id="GO:0003723">
    <property type="term" value="F:RNA binding"/>
    <property type="evidence" value="ECO:0007669"/>
    <property type="project" value="UniProtKB-KW"/>
</dbReference>
<dbReference type="Gene3D" id="3.10.290.10">
    <property type="entry name" value="RNA-binding S4 domain"/>
    <property type="match status" value="1"/>
</dbReference>
<protein>
    <submittedName>
        <fullName evidence="2">RNA-binding protein</fullName>
    </submittedName>
</protein>
<organism evidence="2 3">
    <name type="scientific">Putridiphycobacter roseus</name>
    <dbReference type="NCBI Taxonomy" id="2219161"/>
    <lineage>
        <taxon>Bacteria</taxon>
        <taxon>Pseudomonadati</taxon>
        <taxon>Bacteroidota</taxon>
        <taxon>Flavobacteriia</taxon>
        <taxon>Flavobacteriales</taxon>
        <taxon>Crocinitomicaceae</taxon>
        <taxon>Putridiphycobacter</taxon>
    </lineage>
</organism>
<sequence>MALKADQSFIELNKLLQVMKIAQTGGHAKIMIQNEEVKVNGQTETRVRNKIKKGDLVQVNNSSILVQ</sequence>
<dbReference type="EMBL" id="QKSB01000004">
    <property type="protein sequence ID" value="PZE17438.1"/>
    <property type="molecule type" value="Genomic_DNA"/>
</dbReference>
<dbReference type="Pfam" id="PF13275">
    <property type="entry name" value="S4_2"/>
    <property type="match status" value="1"/>
</dbReference>
<dbReference type="Proteomes" id="UP000249248">
    <property type="component" value="Unassembled WGS sequence"/>
</dbReference>
<evidence type="ECO:0000313" key="3">
    <source>
        <dbReference type="Proteomes" id="UP000249248"/>
    </source>
</evidence>
<accession>A0A2W1NS08</accession>